<dbReference type="PANTHER" id="PTHR33096">
    <property type="entry name" value="CXC2 DOMAIN-CONTAINING PROTEIN"/>
    <property type="match status" value="1"/>
</dbReference>
<sequence length="380" mass="42664">LEELLSIEVNPRAAQPCCCNREGSAALYRCLDCDHHPIKCKECVLSAHQHLALHRIERWDGNHFAATSLLELGHILYLGHDGDPCPCVSVDPTPSSDPAPIGNKRTSEQISVVHTQGIRSVAIQYCICPGRKAPHVNQLLRAGLVPGTPDRPETAFSIEALGLFHTLNMESGIGMYDYYKTLMRRTDNVFTQDVPDRYNQFRVAMRFWRELQVDLHSGRFLGLPEHLPSHVNDSISYMCPACPQPGINYFPDAEHSGPKYIHTLFLAVDGNFRLQLKKKLRDLHDFHLHDGQAYFRNEEEYKHYLSTVKESKQVGHQSTCHGFTAGNVALARRYKNAVVTGVVAVYCARHGMFRPDSIVDLEKGEKYINSDYALSGALAG</sequence>
<evidence type="ECO:0000313" key="2">
    <source>
        <dbReference type="EMBL" id="KDQ16257.1"/>
    </source>
</evidence>
<feature type="domain" description="CxC2-like cysteine cluster KDZ transposase-associated" evidence="1">
    <location>
        <begin position="71"/>
        <end position="189"/>
    </location>
</feature>
<keyword evidence="3" id="KW-1185">Reference proteome</keyword>
<dbReference type="InterPro" id="IPR040521">
    <property type="entry name" value="KDZ"/>
</dbReference>
<protein>
    <recommendedName>
        <fullName evidence="1">CxC2-like cysteine cluster KDZ transposase-associated domain-containing protein</fullName>
    </recommendedName>
</protein>
<dbReference type="HOGENOM" id="CLU_003703_12_1_1"/>
<dbReference type="EMBL" id="KL198028">
    <property type="protein sequence ID" value="KDQ16257.1"/>
    <property type="molecule type" value="Genomic_DNA"/>
</dbReference>
<dbReference type="AlphaFoldDB" id="A0A067MWL0"/>
<dbReference type="Pfam" id="PF18758">
    <property type="entry name" value="KDZ"/>
    <property type="match status" value="1"/>
</dbReference>
<dbReference type="STRING" id="930990.A0A067MWL0"/>
<proteinExistence type="predicted"/>
<evidence type="ECO:0000313" key="3">
    <source>
        <dbReference type="Proteomes" id="UP000027195"/>
    </source>
</evidence>
<feature type="non-terminal residue" evidence="2">
    <location>
        <position position="1"/>
    </location>
</feature>
<evidence type="ECO:0000259" key="1">
    <source>
        <dbReference type="Pfam" id="PF18803"/>
    </source>
</evidence>
<name>A0A067MWL0_BOTB1</name>
<dbReference type="Proteomes" id="UP000027195">
    <property type="component" value="Unassembled WGS sequence"/>
</dbReference>
<dbReference type="InterPro" id="IPR041457">
    <property type="entry name" value="CxC2_KDZ-assoc"/>
</dbReference>
<dbReference type="OrthoDB" id="3257768at2759"/>
<dbReference type="Pfam" id="PF18803">
    <property type="entry name" value="CxC2"/>
    <property type="match status" value="1"/>
</dbReference>
<gene>
    <name evidence="2" type="ORF">BOTBODRAFT_93116</name>
</gene>
<reference evidence="3" key="1">
    <citation type="journal article" date="2014" name="Proc. Natl. Acad. Sci. U.S.A.">
        <title>Extensive sampling of basidiomycete genomes demonstrates inadequacy of the white-rot/brown-rot paradigm for wood decay fungi.</title>
        <authorList>
            <person name="Riley R."/>
            <person name="Salamov A.A."/>
            <person name="Brown D.W."/>
            <person name="Nagy L.G."/>
            <person name="Floudas D."/>
            <person name="Held B.W."/>
            <person name="Levasseur A."/>
            <person name="Lombard V."/>
            <person name="Morin E."/>
            <person name="Otillar R."/>
            <person name="Lindquist E.A."/>
            <person name="Sun H."/>
            <person name="LaButti K.M."/>
            <person name="Schmutz J."/>
            <person name="Jabbour D."/>
            <person name="Luo H."/>
            <person name="Baker S.E."/>
            <person name="Pisabarro A.G."/>
            <person name="Walton J.D."/>
            <person name="Blanchette R.A."/>
            <person name="Henrissat B."/>
            <person name="Martin F."/>
            <person name="Cullen D."/>
            <person name="Hibbett D.S."/>
            <person name="Grigoriev I.V."/>
        </authorList>
    </citation>
    <scope>NUCLEOTIDE SEQUENCE [LARGE SCALE GENOMIC DNA]</scope>
    <source>
        <strain evidence="3">FD-172 SS1</strain>
    </source>
</reference>
<feature type="non-terminal residue" evidence="2">
    <location>
        <position position="380"/>
    </location>
</feature>
<organism evidence="2 3">
    <name type="scientific">Botryobasidium botryosum (strain FD-172 SS1)</name>
    <dbReference type="NCBI Taxonomy" id="930990"/>
    <lineage>
        <taxon>Eukaryota</taxon>
        <taxon>Fungi</taxon>
        <taxon>Dikarya</taxon>
        <taxon>Basidiomycota</taxon>
        <taxon>Agaricomycotina</taxon>
        <taxon>Agaricomycetes</taxon>
        <taxon>Cantharellales</taxon>
        <taxon>Botryobasidiaceae</taxon>
        <taxon>Botryobasidium</taxon>
    </lineage>
</organism>
<accession>A0A067MWL0</accession>
<dbReference type="InParanoid" id="A0A067MWL0"/>
<dbReference type="PANTHER" id="PTHR33096:SF1">
    <property type="entry name" value="CXC1-LIKE CYSTEINE CLUSTER ASSOCIATED WITH KDZ TRANSPOSASES DOMAIN-CONTAINING PROTEIN"/>
    <property type="match status" value="1"/>
</dbReference>